<evidence type="ECO:0000313" key="1">
    <source>
        <dbReference type="EMBL" id="BBH22160.1"/>
    </source>
</evidence>
<dbReference type="KEGG" id="pbk:Back11_35050"/>
<proteinExistence type="predicted"/>
<dbReference type="OrthoDB" id="9793135at2"/>
<organism evidence="1 2">
    <name type="scientific">Paenibacillus baekrokdamisoli</name>
    <dbReference type="NCBI Taxonomy" id="1712516"/>
    <lineage>
        <taxon>Bacteria</taxon>
        <taxon>Bacillati</taxon>
        <taxon>Bacillota</taxon>
        <taxon>Bacilli</taxon>
        <taxon>Bacillales</taxon>
        <taxon>Paenibacillaceae</taxon>
        <taxon>Paenibacillus</taxon>
    </lineage>
</organism>
<evidence type="ECO:0000313" key="2">
    <source>
        <dbReference type="Proteomes" id="UP000275368"/>
    </source>
</evidence>
<dbReference type="InterPro" id="IPR043751">
    <property type="entry name" value="DUF5696"/>
</dbReference>
<dbReference type="InterPro" id="IPR017853">
    <property type="entry name" value="GH"/>
</dbReference>
<dbReference type="AlphaFoldDB" id="A0A3G9ITF9"/>
<gene>
    <name evidence="1" type="ORF">Back11_35050</name>
</gene>
<dbReference type="RefSeq" id="WP_125659802.1">
    <property type="nucleotide sequence ID" value="NZ_AP019308.1"/>
</dbReference>
<dbReference type="SUPFAM" id="SSF51445">
    <property type="entry name" value="(Trans)glycosidases"/>
    <property type="match status" value="1"/>
</dbReference>
<dbReference type="Pfam" id="PF18952">
    <property type="entry name" value="DUF5696"/>
    <property type="match status" value="1"/>
</dbReference>
<name>A0A3G9ITF9_9BACL</name>
<sequence>MLRLRARRRNELWILAAALGVVLGITVWIRLTPQASILQVMNIETPVFEKMGMIDAPAWTPTGQTDVYGFYTVLDQENYALRLHPESTQIALVDKRNDRIWYSNPHEEQLQEETVKGLLLSNLQSPFIIEYYQNADNKNNRRELANVKSANLAKEIVVVGNQLQVTYTFPKEKIRFAIIYELTDNGLKLSVPSAGVMEEGSYQILALSVLPYFGAAPAGKDGYFLVPDGPGGLIRFLSNRDMIGQGYAGTIYGEEETNRLNQLNGETVHYPIYGVKQGESGFLTIVDDGKFETRIRAYAPGVQSNLYSVYPQLTYREEYLRKVSRIAPPVKAIYSNRADVDWSIEYRMLSNGSADYVHMGEAYRNVLLDNHMLGERLQAVKHVPLYLTLVMGDSKRAFNQNIYTPVTTFEQAERIASELTERGVKNQRIMLEGWQQDGSYDTTDRFPIEKGIGGAAGAKKFIADMHEMGHKVVFADDYVWVDDRSSMSPRGNGVIGIEETVYFSKFDYFIMKPLQTMKEAYRSMKEFVDLGADGVHLNEVGNFVFRDFDPKHPQYRQEVAYYQQQLLAYMKDKFGDVSISAGNDYALPAISHITDMQLWSIGNFIVDETVPFYPIVLHGYIPYTASPGNLRDLPVDEFLRGIEYGALPAFMLTYETSKNLRGTPHSYVFTSLYDNWKDKVAAEYEAFQQLARVYNQRIIGHASIAPGIYRTTYEDGTSVIVDYNRGSFKVDLVGGEGHE</sequence>
<protein>
    <submittedName>
        <fullName evidence="1">Uncharacterized protein</fullName>
    </submittedName>
</protein>
<dbReference type="Proteomes" id="UP000275368">
    <property type="component" value="Chromosome"/>
</dbReference>
<reference evidence="1 2" key="1">
    <citation type="submission" date="2018-11" db="EMBL/GenBank/DDBJ databases">
        <title>Complete genome sequence of Paenibacillus baekrokdamisoli strain KCTC 33723.</title>
        <authorList>
            <person name="Kang S.W."/>
            <person name="Lee K.C."/>
            <person name="Kim K.K."/>
            <person name="Kim J.S."/>
            <person name="Kim D.S."/>
            <person name="Ko S.H."/>
            <person name="Yang S.H."/>
            <person name="Lee J.S."/>
        </authorList>
    </citation>
    <scope>NUCLEOTIDE SEQUENCE [LARGE SCALE GENOMIC DNA]</scope>
    <source>
        <strain evidence="1 2">KCTC 33723</strain>
    </source>
</reference>
<accession>A0A3G9ITF9</accession>
<keyword evidence="2" id="KW-1185">Reference proteome</keyword>
<dbReference type="EMBL" id="AP019308">
    <property type="protein sequence ID" value="BBH22160.1"/>
    <property type="molecule type" value="Genomic_DNA"/>
</dbReference>